<feature type="signal peptide" evidence="1">
    <location>
        <begin position="1"/>
        <end position="29"/>
    </location>
</feature>
<protein>
    <recommendedName>
        <fullName evidence="4">MORN repeat variant</fullName>
    </recommendedName>
</protein>
<evidence type="ECO:0000256" key="1">
    <source>
        <dbReference type="SAM" id="SignalP"/>
    </source>
</evidence>
<dbReference type="STRING" id="573321.SAMN04488505_1011240"/>
<feature type="chain" id="PRO_5011548014" description="MORN repeat variant" evidence="1">
    <location>
        <begin position="30"/>
        <end position="254"/>
    </location>
</feature>
<evidence type="ECO:0000313" key="2">
    <source>
        <dbReference type="EMBL" id="SEK97067.1"/>
    </source>
</evidence>
<evidence type="ECO:0000313" key="3">
    <source>
        <dbReference type="Proteomes" id="UP000198984"/>
    </source>
</evidence>
<dbReference type="EMBL" id="FOBB01000001">
    <property type="protein sequence ID" value="SEK97067.1"/>
    <property type="molecule type" value="Genomic_DNA"/>
</dbReference>
<name>A0A1H7LFD1_9BACT</name>
<dbReference type="PROSITE" id="PS51257">
    <property type="entry name" value="PROKAR_LIPOPROTEIN"/>
    <property type="match status" value="1"/>
</dbReference>
<proteinExistence type="predicted"/>
<gene>
    <name evidence="2" type="ORF">SAMN04488505_1011240</name>
</gene>
<dbReference type="AlphaFoldDB" id="A0A1H7LFD1"/>
<keyword evidence="1" id="KW-0732">Signal</keyword>
<accession>A0A1H7LFD1</accession>
<dbReference type="Proteomes" id="UP000198984">
    <property type="component" value="Unassembled WGS sequence"/>
</dbReference>
<reference evidence="2 3" key="1">
    <citation type="submission" date="2016-10" db="EMBL/GenBank/DDBJ databases">
        <authorList>
            <person name="de Groot N.N."/>
        </authorList>
    </citation>
    <scope>NUCLEOTIDE SEQUENCE [LARGE SCALE GENOMIC DNA]</scope>
    <source>
        <strain evidence="2 3">DSM 21039</strain>
    </source>
</reference>
<sequence>MPMRIKYKTIHMLLKPILIATFFIYGATACQSQTHQTSQQTAAKNNDMQTTKNSIDDKFEKLDIAELQAKGSKSEGGVAKADGNMVAATSYDLTTTGDDGAIITISGNNVNGYTKKETSPDSYFEVNKEYYPDGNIKSKGLKFINGGFNKGTWYFFDEKGTLTKSTNFDAPYKFTLENVMQFLQSEHIPLAKGPAKPDQGMVTTIWRNEGAQGPIWKIQWLKDKTKMPNTVEEIVLDGNTGKVTKRVDQKYNNS</sequence>
<organism evidence="2 3">
    <name type="scientific">Chitinophaga rupis</name>
    <dbReference type="NCBI Taxonomy" id="573321"/>
    <lineage>
        <taxon>Bacteria</taxon>
        <taxon>Pseudomonadati</taxon>
        <taxon>Bacteroidota</taxon>
        <taxon>Chitinophagia</taxon>
        <taxon>Chitinophagales</taxon>
        <taxon>Chitinophagaceae</taxon>
        <taxon>Chitinophaga</taxon>
    </lineage>
</organism>
<keyword evidence="3" id="KW-1185">Reference proteome</keyword>
<evidence type="ECO:0008006" key="4">
    <source>
        <dbReference type="Google" id="ProtNLM"/>
    </source>
</evidence>